<keyword evidence="2" id="KW-1185">Reference proteome</keyword>
<organism evidence="1 2">
    <name type="scientific">Paraflavitalea soli</name>
    <dbReference type="NCBI Taxonomy" id="2315862"/>
    <lineage>
        <taxon>Bacteria</taxon>
        <taxon>Pseudomonadati</taxon>
        <taxon>Bacteroidota</taxon>
        <taxon>Chitinophagia</taxon>
        <taxon>Chitinophagales</taxon>
        <taxon>Chitinophagaceae</taxon>
        <taxon>Paraflavitalea</taxon>
    </lineage>
</organism>
<evidence type="ECO:0000313" key="1">
    <source>
        <dbReference type="EMBL" id="AXY76061.1"/>
    </source>
</evidence>
<proteinExistence type="predicted"/>
<protein>
    <submittedName>
        <fullName evidence="1">Uncharacterized protein</fullName>
    </submittedName>
</protein>
<dbReference type="AlphaFoldDB" id="A0A3B7N0W5"/>
<evidence type="ECO:0000313" key="2">
    <source>
        <dbReference type="Proteomes" id="UP000263900"/>
    </source>
</evidence>
<accession>A0A3B7N0W5</accession>
<dbReference type="OrthoDB" id="2575320at2"/>
<gene>
    <name evidence="1" type="ORF">D3H65_19645</name>
</gene>
<dbReference type="EMBL" id="CP032157">
    <property type="protein sequence ID" value="AXY76061.1"/>
    <property type="molecule type" value="Genomic_DNA"/>
</dbReference>
<sequence length="203" mass="23339">MDAAKIQLSTEESTLVQNAHWLLTKNTIMEKVVALLGQLISPVKHTLDHLRVCLPVAVATSAPKISKGEKYEGLPWAVLDFPRVFGKEDTCAIRTFFWWGHFFSITLHLKGTYQQQYSAVLIENIPLLTQHDFYICIANNEWQHHFREDNYVPLHQLDKPTIEKWLSGSDFCKLSANIPLEQWELAHGKLLHLYQVILQALGH</sequence>
<reference evidence="1 2" key="1">
    <citation type="submission" date="2018-09" db="EMBL/GenBank/DDBJ databases">
        <title>Genome sequencing of strain 6GH32-13.</title>
        <authorList>
            <person name="Weon H.-Y."/>
            <person name="Heo J."/>
            <person name="Kwon S.-W."/>
        </authorList>
    </citation>
    <scope>NUCLEOTIDE SEQUENCE [LARGE SCALE GENOMIC DNA]</scope>
    <source>
        <strain evidence="1 2">5GH32-13</strain>
    </source>
</reference>
<name>A0A3B7N0W5_9BACT</name>
<dbReference type="KEGG" id="pseg:D3H65_19645"/>
<dbReference type="Proteomes" id="UP000263900">
    <property type="component" value="Chromosome"/>
</dbReference>